<feature type="chain" id="PRO_5043797930" description="SXP/RAL-2 family protein Ani s 5-like cation-binding domain-containing protein" evidence="2">
    <location>
        <begin position="28"/>
        <end position="348"/>
    </location>
</feature>
<feature type="compositionally biased region" description="Acidic residues" evidence="1">
    <location>
        <begin position="251"/>
        <end position="266"/>
    </location>
</feature>
<feature type="compositionally biased region" description="Acidic residues" evidence="1">
    <location>
        <begin position="229"/>
        <end position="243"/>
    </location>
</feature>
<accession>A0AAV5SZY9</accession>
<feature type="compositionally biased region" description="Basic and acidic residues" evidence="1">
    <location>
        <begin position="336"/>
        <end position="348"/>
    </location>
</feature>
<gene>
    <name evidence="3" type="ORF">PENTCL1PPCAC_7840</name>
</gene>
<sequence>KTVIHTHPALSMKAILFSSLLLALASGAPVEPVEAATGRPFPIANPPPIDQGIIDRKFRIEEFRKWVGDETVPEEAIAEFFALKISIPFNAEQFAIYKEWSIKWGVDIKVIEDRSNEEMMRNVQKEAARRTKDIFERLGARAVIFDEYAQTGQMSQESQAKWDEINENSTIFERNLVGLITEEMMAAVAKEWGVVAVEGEPEMESEEDPEPEEQQTPEGEEPEVKVPDNESDTEGDEENEEATTSEPEQKPEEEENEQKPDDENDEATPASVIEEEETTNEAEQKTVEQDNEQKPDEVVTPSAASEPTQEIVGDENDDKVQEQETKVEETAAVNEVDEKKGGDEPVDN</sequence>
<feature type="compositionally biased region" description="Basic and acidic residues" evidence="1">
    <location>
        <begin position="282"/>
        <end position="297"/>
    </location>
</feature>
<proteinExistence type="predicted"/>
<evidence type="ECO:0000313" key="4">
    <source>
        <dbReference type="Proteomes" id="UP001432027"/>
    </source>
</evidence>
<evidence type="ECO:0000256" key="1">
    <source>
        <dbReference type="SAM" id="MobiDB-lite"/>
    </source>
</evidence>
<keyword evidence="2" id="KW-0732">Signal</keyword>
<keyword evidence="4" id="KW-1185">Reference proteome</keyword>
<evidence type="ECO:0000313" key="3">
    <source>
        <dbReference type="EMBL" id="GMS85665.1"/>
    </source>
</evidence>
<name>A0AAV5SZY9_9BILA</name>
<feature type="region of interest" description="Disordered" evidence="1">
    <location>
        <begin position="199"/>
        <end position="348"/>
    </location>
</feature>
<feature type="compositionally biased region" description="Acidic residues" evidence="1">
    <location>
        <begin position="199"/>
        <end position="221"/>
    </location>
</feature>
<organism evidence="3 4">
    <name type="scientific">Pristionchus entomophagus</name>
    <dbReference type="NCBI Taxonomy" id="358040"/>
    <lineage>
        <taxon>Eukaryota</taxon>
        <taxon>Metazoa</taxon>
        <taxon>Ecdysozoa</taxon>
        <taxon>Nematoda</taxon>
        <taxon>Chromadorea</taxon>
        <taxon>Rhabditida</taxon>
        <taxon>Rhabditina</taxon>
        <taxon>Diplogasteromorpha</taxon>
        <taxon>Diplogasteroidea</taxon>
        <taxon>Neodiplogasteridae</taxon>
        <taxon>Pristionchus</taxon>
    </lineage>
</organism>
<reference evidence="3" key="1">
    <citation type="submission" date="2023-10" db="EMBL/GenBank/DDBJ databases">
        <title>Genome assembly of Pristionchus species.</title>
        <authorList>
            <person name="Yoshida K."/>
            <person name="Sommer R.J."/>
        </authorList>
    </citation>
    <scope>NUCLEOTIDE SEQUENCE</scope>
    <source>
        <strain evidence="3">RS0144</strain>
    </source>
</reference>
<dbReference type="AlphaFoldDB" id="A0AAV5SZY9"/>
<feature type="non-terminal residue" evidence="3">
    <location>
        <position position="1"/>
    </location>
</feature>
<feature type="compositionally biased region" description="Basic and acidic residues" evidence="1">
    <location>
        <begin position="318"/>
        <end position="329"/>
    </location>
</feature>
<evidence type="ECO:0008006" key="5">
    <source>
        <dbReference type="Google" id="ProtNLM"/>
    </source>
</evidence>
<dbReference type="Proteomes" id="UP001432027">
    <property type="component" value="Unassembled WGS sequence"/>
</dbReference>
<evidence type="ECO:0000256" key="2">
    <source>
        <dbReference type="SAM" id="SignalP"/>
    </source>
</evidence>
<comment type="caution">
    <text evidence="3">The sequence shown here is derived from an EMBL/GenBank/DDBJ whole genome shotgun (WGS) entry which is preliminary data.</text>
</comment>
<dbReference type="EMBL" id="BTSX01000002">
    <property type="protein sequence ID" value="GMS85665.1"/>
    <property type="molecule type" value="Genomic_DNA"/>
</dbReference>
<protein>
    <recommendedName>
        <fullName evidence="5">SXP/RAL-2 family protein Ani s 5-like cation-binding domain-containing protein</fullName>
    </recommendedName>
</protein>
<feature type="signal peptide" evidence="2">
    <location>
        <begin position="1"/>
        <end position="27"/>
    </location>
</feature>